<organism evidence="1 2">
    <name type="scientific">Elysia crispata</name>
    <name type="common">lettuce slug</name>
    <dbReference type="NCBI Taxonomy" id="231223"/>
    <lineage>
        <taxon>Eukaryota</taxon>
        <taxon>Metazoa</taxon>
        <taxon>Spiralia</taxon>
        <taxon>Lophotrochozoa</taxon>
        <taxon>Mollusca</taxon>
        <taxon>Gastropoda</taxon>
        <taxon>Heterobranchia</taxon>
        <taxon>Euthyneura</taxon>
        <taxon>Panpulmonata</taxon>
        <taxon>Sacoglossa</taxon>
        <taxon>Placobranchoidea</taxon>
        <taxon>Plakobranchidae</taxon>
        <taxon>Elysia</taxon>
    </lineage>
</organism>
<reference evidence="1" key="1">
    <citation type="journal article" date="2023" name="G3 (Bethesda)">
        <title>A reference genome for the long-term kleptoplast-retaining sea slug Elysia crispata morphotype clarki.</title>
        <authorList>
            <person name="Eastman K.E."/>
            <person name="Pendleton A.L."/>
            <person name="Shaikh M.A."/>
            <person name="Suttiyut T."/>
            <person name="Ogas R."/>
            <person name="Tomko P."/>
            <person name="Gavelis G."/>
            <person name="Widhalm J.R."/>
            <person name="Wisecaver J.H."/>
        </authorList>
    </citation>
    <scope>NUCLEOTIDE SEQUENCE</scope>
    <source>
        <strain evidence="1">ECLA1</strain>
    </source>
</reference>
<dbReference type="EMBL" id="JAWDGP010006687">
    <property type="protein sequence ID" value="KAK3736773.1"/>
    <property type="molecule type" value="Genomic_DNA"/>
</dbReference>
<dbReference type="Proteomes" id="UP001283361">
    <property type="component" value="Unassembled WGS sequence"/>
</dbReference>
<proteinExistence type="predicted"/>
<dbReference type="AlphaFoldDB" id="A0AAE0Y882"/>
<protein>
    <submittedName>
        <fullName evidence="1">Uncharacterized protein</fullName>
    </submittedName>
</protein>
<comment type="caution">
    <text evidence="1">The sequence shown here is derived from an EMBL/GenBank/DDBJ whole genome shotgun (WGS) entry which is preliminary data.</text>
</comment>
<keyword evidence="2" id="KW-1185">Reference proteome</keyword>
<sequence>MGMAVHAAVAHTVRGQTVPVITSMGNVIKCSRHCAGSHNACDRTSGACGAGCKPGFRGLKCTQRCNKGRYGEQSSHTESRC</sequence>
<accession>A0AAE0Y882</accession>
<gene>
    <name evidence="1" type="ORF">RRG08_056905</name>
</gene>
<name>A0AAE0Y882_9GAST</name>
<dbReference type="Gene3D" id="2.170.300.10">
    <property type="entry name" value="Tie2 ligand-binding domain superfamily"/>
    <property type="match status" value="1"/>
</dbReference>
<evidence type="ECO:0000313" key="1">
    <source>
        <dbReference type="EMBL" id="KAK3736773.1"/>
    </source>
</evidence>
<evidence type="ECO:0000313" key="2">
    <source>
        <dbReference type="Proteomes" id="UP001283361"/>
    </source>
</evidence>